<name>A0ABV3HIW8_9ACTN</name>
<dbReference type="InterPro" id="IPR023393">
    <property type="entry name" value="START-like_dom_sf"/>
</dbReference>
<keyword evidence="4" id="KW-1185">Reference proteome</keyword>
<gene>
    <name evidence="3" type="ORF">AB0K40_43720</name>
</gene>
<evidence type="ECO:0000259" key="2">
    <source>
        <dbReference type="Pfam" id="PF08327"/>
    </source>
</evidence>
<evidence type="ECO:0000313" key="4">
    <source>
        <dbReference type="Proteomes" id="UP001552427"/>
    </source>
</evidence>
<evidence type="ECO:0000256" key="1">
    <source>
        <dbReference type="ARBA" id="ARBA00006817"/>
    </source>
</evidence>
<dbReference type="Proteomes" id="UP001552427">
    <property type="component" value="Unassembled WGS sequence"/>
</dbReference>
<accession>A0ABV3HIW8</accession>
<reference evidence="3 4" key="1">
    <citation type="submission" date="2024-06" db="EMBL/GenBank/DDBJ databases">
        <title>The Natural Products Discovery Center: Release of the First 8490 Sequenced Strains for Exploring Actinobacteria Biosynthetic Diversity.</title>
        <authorList>
            <person name="Kalkreuter E."/>
            <person name="Kautsar S.A."/>
            <person name="Yang D."/>
            <person name="Bader C.D."/>
            <person name="Teijaro C.N."/>
            <person name="Fluegel L."/>
            <person name="Davis C.M."/>
            <person name="Simpson J.R."/>
            <person name="Lauterbach L."/>
            <person name="Steele A.D."/>
            <person name="Gui C."/>
            <person name="Meng S."/>
            <person name="Li G."/>
            <person name="Viehrig K."/>
            <person name="Ye F."/>
            <person name="Su P."/>
            <person name="Kiefer A.F."/>
            <person name="Nichols A."/>
            <person name="Cepeda A.J."/>
            <person name="Yan W."/>
            <person name="Fan B."/>
            <person name="Jiang Y."/>
            <person name="Adhikari A."/>
            <person name="Zheng C.-J."/>
            <person name="Schuster L."/>
            <person name="Cowan T.M."/>
            <person name="Smanski M.J."/>
            <person name="Chevrette M.G."/>
            <person name="De Carvalho L.P.S."/>
            <person name="Shen B."/>
        </authorList>
    </citation>
    <scope>NUCLEOTIDE SEQUENCE [LARGE SCALE GENOMIC DNA]</scope>
    <source>
        <strain evidence="3 4">NPDC049574</strain>
    </source>
</reference>
<dbReference type="Pfam" id="PF08327">
    <property type="entry name" value="AHSA1"/>
    <property type="match status" value="1"/>
</dbReference>
<sequence length="204" mass="22165">MNMVDEITRAHRELFDGERKELVIRRRYEAEIEDVWDACTDADRLKRWFLPVSGELRLGGRYQFEGNAGGEILECVPPRRFKVSWAMGDAPGLSEVEVELTSEGGATLFELRHVAEVPPEMWEGFGCGGVGVGWDLGLLGLALHLSGGEKVGEDTFHLTPEGRQVITASARAWGAAEEAAGIPAEQAAAHVTAVTSFYAPEPGA</sequence>
<feature type="domain" description="Activator of Hsp90 ATPase homologue 1/2-like C-terminal" evidence="2">
    <location>
        <begin position="30"/>
        <end position="134"/>
    </location>
</feature>
<dbReference type="SUPFAM" id="SSF55961">
    <property type="entry name" value="Bet v1-like"/>
    <property type="match status" value="1"/>
</dbReference>
<dbReference type="RefSeq" id="WP_364462590.1">
    <property type="nucleotide sequence ID" value="NZ_JBFARM010000018.1"/>
</dbReference>
<protein>
    <submittedName>
        <fullName evidence="3">SRPBCC family protein</fullName>
    </submittedName>
</protein>
<organism evidence="3 4">
    <name type="scientific">Nonomuraea bangladeshensis</name>
    <dbReference type="NCBI Taxonomy" id="404385"/>
    <lineage>
        <taxon>Bacteria</taxon>
        <taxon>Bacillati</taxon>
        <taxon>Actinomycetota</taxon>
        <taxon>Actinomycetes</taxon>
        <taxon>Streptosporangiales</taxon>
        <taxon>Streptosporangiaceae</taxon>
        <taxon>Nonomuraea</taxon>
    </lineage>
</organism>
<evidence type="ECO:0000313" key="3">
    <source>
        <dbReference type="EMBL" id="MEV4292459.1"/>
    </source>
</evidence>
<proteinExistence type="inferred from homology"/>
<comment type="similarity">
    <text evidence="1">Belongs to the AHA1 family.</text>
</comment>
<dbReference type="InterPro" id="IPR013538">
    <property type="entry name" value="ASHA1/2-like_C"/>
</dbReference>
<dbReference type="Gene3D" id="3.30.530.20">
    <property type="match status" value="1"/>
</dbReference>
<dbReference type="CDD" id="cd08899">
    <property type="entry name" value="SRPBCC_CalC_Aha1-like_6"/>
    <property type="match status" value="1"/>
</dbReference>
<comment type="caution">
    <text evidence="3">The sequence shown here is derived from an EMBL/GenBank/DDBJ whole genome shotgun (WGS) entry which is preliminary data.</text>
</comment>
<dbReference type="EMBL" id="JBFARM010000018">
    <property type="protein sequence ID" value="MEV4292459.1"/>
    <property type="molecule type" value="Genomic_DNA"/>
</dbReference>